<gene>
    <name evidence="2" type="ORF">LVJ94_32565</name>
</gene>
<name>A0ABZ2KSL4_9BACT</name>
<sequence length="220" mass="25306">MIRGRCDPLSSEQYQVQFTASAELKANRPRRRFDAPLQSERRLSVLVERAVDLLLAELEKRRLGKTTRPAMKAPHATTRAGYVTRSTRREVFERDGEQCTFVDESGRRCECRTFLELDHIEPRARGGSDDPTNLRIRCKWHNALAAEQDFGREHIEKKKAEKTNYPRQRGYEPSLALRALTSMGFRRQQAIHALSIVENRRPGIVPPIESVLRDALVILT</sequence>
<dbReference type="CDD" id="cd00085">
    <property type="entry name" value="HNHc"/>
    <property type="match status" value="1"/>
</dbReference>
<dbReference type="Gene3D" id="1.10.30.50">
    <property type="match status" value="1"/>
</dbReference>
<evidence type="ECO:0000313" key="2">
    <source>
        <dbReference type="EMBL" id="WXB01638.1"/>
    </source>
</evidence>
<protein>
    <submittedName>
        <fullName evidence="2">HNH endonuclease</fullName>
    </submittedName>
</protein>
<keyword evidence="2" id="KW-0540">Nuclease</keyword>
<dbReference type="EMBL" id="CP089983">
    <property type="protein sequence ID" value="WXB01638.1"/>
    <property type="molecule type" value="Genomic_DNA"/>
</dbReference>
<accession>A0ABZ2KSL4</accession>
<keyword evidence="2" id="KW-0378">Hydrolase</keyword>
<dbReference type="RefSeq" id="WP_394831254.1">
    <property type="nucleotide sequence ID" value="NZ_CP089929.1"/>
</dbReference>
<feature type="domain" description="HNH nuclease" evidence="1">
    <location>
        <begin position="86"/>
        <end position="143"/>
    </location>
</feature>
<dbReference type="Proteomes" id="UP001374803">
    <property type="component" value="Chromosome"/>
</dbReference>
<organism evidence="2 3">
    <name type="scientific">Pendulispora rubella</name>
    <dbReference type="NCBI Taxonomy" id="2741070"/>
    <lineage>
        <taxon>Bacteria</taxon>
        <taxon>Pseudomonadati</taxon>
        <taxon>Myxococcota</taxon>
        <taxon>Myxococcia</taxon>
        <taxon>Myxococcales</taxon>
        <taxon>Sorangiineae</taxon>
        <taxon>Pendulisporaceae</taxon>
        <taxon>Pendulispora</taxon>
    </lineage>
</organism>
<keyword evidence="3" id="KW-1185">Reference proteome</keyword>
<dbReference type="InterPro" id="IPR002711">
    <property type="entry name" value="HNH"/>
</dbReference>
<dbReference type="Pfam" id="PF01844">
    <property type="entry name" value="HNH"/>
    <property type="match status" value="1"/>
</dbReference>
<evidence type="ECO:0000313" key="3">
    <source>
        <dbReference type="Proteomes" id="UP001374803"/>
    </source>
</evidence>
<keyword evidence="2" id="KW-0255">Endonuclease</keyword>
<reference evidence="2" key="1">
    <citation type="submission" date="2021-12" db="EMBL/GenBank/DDBJ databases">
        <title>Discovery of the Pendulisporaceae a myxobacterial family with distinct sporulation behavior and unique specialized metabolism.</title>
        <authorList>
            <person name="Garcia R."/>
            <person name="Popoff A."/>
            <person name="Bader C.D."/>
            <person name="Loehr J."/>
            <person name="Walesch S."/>
            <person name="Walt C."/>
            <person name="Boldt J."/>
            <person name="Bunk B."/>
            <person name="Haeckl F.J.F.P.J."/>
            <person name="Gunesch A.P."/>
            <person name="Birkelbach J."/>
            <person name="Nuebel U."/>
            <person name="Pietschmann T."/>
            <person name="Bach T."/>
            <person name="Mueller R."/>
        </authorList>
    </citation>
    <scope>NUCLEOTIDE SEQUENCE</scope>
    <source>
        <strain evidence="2">MSr11367</strain>
    </source>
</reference>
<dbReference type="GO" id="GO:0004519">
    <property type="term" value="F:endonuclease activity"/>
    <property type="evidence" value="ECO:0007669"/>
    <property type="project" value="UniProtKB-KW"/>
</dbReference>
<dbReference type="SMART" id="SM00507">
    <property type="entry name" value="HNHc"/>
    <property type="match status" value="1"/>
</dbReference>
<evidence type="ECO:0000259" key="1">
    <source>
        <dbReference type="SMART" id="SM00507"/>
    </source>
</evidence>
<proteinExistence type="predicted"/>
<dbReference type="InterPro" id="IPR003615">
    <property type="entry name" value="HNH_nuc"/>
</dbReference>